<protein>
    <submittedName>
        <fullName evidence="2">Hypothetical_protein</fullName>
    </submittedName>
</protein>
<evidence type="ECO:0000313" key="3">
    <source>
        <dbReference type="Proteomes" id="UP001642409"/>
    </source>
</evidence>
<proteinExistence type="predicted"/>
<gene>
    <name evidence="2" type="ORF">HINF_LOCUS18559</name>
</gene>
<evidence type="ECO:0000313" key="2">
    <source>
        <dbReference type="EMBL" id="CAL6003752.1"/>
    </source>
</evidence>
<evidence type="ECO:0000256" key="1">
    <source>
        <dbReference type="SAM" id="Coils"/>
    </source>
</evidence>
<keyword evidence="1" id="KW-0175">Coiled coil</keyword>
<dbReference type="Proteomes" id="UP001642409">
    <property type="component" value="Unassembled WGS sequence"/>
</dbReference>
<feature type="coiled-coil region" evidence="1">
    <location>
        <begin position="66"/>
        <end position="100"/>
    </location>
</feature>
<reference evidence="2 3" key="1">
    <citation type="submission" date="2024-07" db="EMBL/GenBank/DDBJ databases">
        <authorList>
            <person name="Akdeniz Z."/>
        </authorList>
    </citation>
    <scope>NUCLEOTIDE SEQUENCE [LARGE SCALE GENOMIC DNA]</scope>
</reference>
<sequence>MNFDLQTSAVEYTLDTMTKQIDSIQRLITQHPIETVCQVKLIFQLIINICPNLQTRQLTQLIRLQKNQFHQIINHLEDKLQRLQETFQGWLKSSNDLEEQEDHHRIQLGDIPKPKPLTKWQKFKHGLGKLWNVIKAPASKLISALPFSSHLQKGAEAASGLIKHFQKK</sequence>
<keyword evidence="3" id="KW-1185">Reference proteome</keyword>
<accession>A0ABP1I056</accession>
<comment type="caution">
    <text evidence="2">The sequence shown here is derived from an EMBL/GenBank/DDBJ whole genome shotgun (WGS) entry which is preliminary data.</text>
</comment>
<organism evidence="2 3">
    <name type="scientific">Hexamita inflata</name>
    <dbReference type="NCBI Taxonomy" id="28002"/>
    <lineage>
        <taxon>Eukaryota</taxon>
        <taxon>Metamonada</taxon>
        <taxon>Diplomonadida</taxon>
        <taxon>Hexamitidae</taxon>
        <taxon>Hexamitinae</taxon>
        <taxon>Hexamita</taxon>
    </lineage>
</organism>
<dbReference type="EMBL" id="CAXDID020000047">
    <property type="protein sequence ID" value="CAL6003752.1"/>
    <property type="molecule type" value="Genomic_DNA"/>
</dbReference>
<name>A0ABP1I056_9EUKA</name>